<gene>
    <name evidence="2" type="ORF">FA13DRAFT_1776059</name>
</gene>
<dbReference type="OrthoDB" id="2662290at2759"/>
<dbReference type="AlphaFoldDB" id="A0A4Y7T3K9"/>
<protein>
    <submittedName>
        <fullName evidence="2">Uncharacterized protein</fullName>
    </submittedName>
</protein>
<organism evidence="2 3">
    <name type="scientific">Coprinellus micaceus</name>
    <name type="common">Glistening ink-cap mushroom</name>
    <name type="synonym">Coprinus micaceus</name>
    <dbReference type="NCBI Taxonomy" id="71717"/>
    <lineage>
        <taxon>Eukaryota</taxon>
        <taxon>Fungi</taxon>
        <taxon>Dikarya</taxon>
        <taxon>Basidiomycota</taxon>
        <taxon>Agaricomycotina</taxon>
        <taxon>Agaricomycetes</taxon>
        <taxon>Agaricomycetidae</taxon>
        <taxon>Agaricales</taxon>
        <taxon>Agaricineae</taxon>
        <taxon>Psathyrellaceae</taxon>
        <taxon>Coprinellus</taxon>
    </lineage>
</organism>
<comment type="caution">
    <text evidence="2">The sequence shown here is derived from an EMBL/GenBank/DDBJ whole genome shotgun (WGS) entry which is preliminary data.</text>
</comment>
<dbReference type="EMBL" id="QPFP01000034">
    <property type="protein sequence ID" value="TEB28192.1"/>
    <property type="molecule type" value="Genomic_DNA"/>
</dbReference>
<evidence type="ECO:0000256" key="1">
    <source>
        <dbReference type="SAM" id="MobiDB-lite"/>
    </source>
</evidence>
<proteinExistence type="predicted"/>
<keyword evidence="3" id="KW-1185">Reference proteome</keyword>
<sequence length="604" mass="65973">MDIRVAGRDMHSVSGNPSSNVNLTLNILGYSDSCGAHLKQIRQEELDARRSNIVALVLEFLRARWPFFTPLSPVEEHPVTGQSTPEPSLVVGANVAKSAGAVELKSIDEALRDTLNTAPQDVYVHTLLQERLGLPCWEPRPLDMENYPAGVLPGDVGTYTIEGGFERLFNLFADKETLCAIQKNCDDMICRDFTGSLRRTAEWMRRGDAIAYGASTEKPLKRLLERPVVDVLYEFHCHSSTGAILATPSSADKNEVKDPVAMQQFICTHAEAIYRLANSTTRIGADTSLYVMSGCIKSNSWAMAAYKDEMSPHHATLQLVSVSPPPEQGSNLEVEYRWTKQGLARARCGWDDTGLRNQSLFLRGFKLAFSPRFRSRVEGSTLGDDGSNMPGPTGPDSDCDPRDPHDNHSGSGEARGDSSGQHGTCSEYGTPAGSHNLSLALVEVLREGESAGDEELNCIPFPGKPQTPYHPSDLINSCILQQTGCDIAICHNDSWTALLETPGSSILTGSQSNDANIDVTSASGTKVADRSSWFSPHQQMTPESQRQHGSFLETSPVLLESRTPIILTLPEPNGPDAQKRMRETGFLTPAAYASTKINRRKTVE</sequence>
<accession>A0A4Y7T3K9</accession>
<reference evidence="2 3" key="1">
    <citation type="journal article" date="2019" name="Nat. Ecol. Evol.">
        <title>Megaphylogeny resolves global patterns of mushroom evolution.</title>
        <authorList>
            <person name="Varga T."/>
            <person name="Krizsan K."/>
            <person name="Foldi C."/>
            <person name="Dima B."/>
            <person name="Sanchez-Garcia M."/>
            <person name="Sanchez-Ramirez S."/>
            <person name="Szollosi G.J."/>
            <person name="Szarkandi J.G."/>
            <person name="Papp V."/>
            <person name="Albert L."/>
            <person name="Andreopoulos W."/>
            <person name="Angelini C."/>
            <person name="Antonin V."/>
            <person name="Barry K.W."/>
            <person name="Bougher N.L."/>
            <person name="Buchanan P."/>
            <person name="Buyck B."/>
            <person name="Bense V."/>
            <person name="Catcheside P."/>
            <person name="Chovatia M."/>
            <person name="Cooper J."/>
            <person name="Damon W."/>
            <person name="Desjardin D."/>
            <person name="Finy P."/>
            <person name="Geml J."/>
            <person name="Haridas S."/>
            <person name="Hughes K."/>
            <person name="Justo A."/>
            <person name="Karasinski D."/>
            <person name="Kautmanova I."/>
            <person name="Kiss B."/>
            <person name="Kocsube S."/>
            <person name="Kotiranta H."/>
            <person name="LaButti K.M."/>
            <person name="Lechner B.E."/>
            <person name="Liimatainen K."/>
            <person name="Lipzen A."/>
            <person name="Lukacs Z."/>
            <person name="Mihaltcheva S."/>
            <person name="Morgado L.N."/>
            <person name="Niskanen T."/>
            <person name="Noordeloos M.E."/>
            <person name="Ohm R.A."/>
            <person name="Ortiz-Santana B."/>
            <person name="Ovrebo C."/>
            <person name="Racz N."/>
            <person name="Riley R."/>
            <person name="Savchenko A."/>
            <person name="Shiryaev A."/>
            <person name="Soop K."/>
            <person name="Spirin V."/>
            <person name="Szebenyi C."/>
            <person name="Tomsovsky M."/>
            <person name="Tulloss R.E."/>
            <person name="Uehling J."/>
            <person name="Grigoriev I.V."/>
            <person name="Vagvolgyi C."/>
            <person name="Papp T."/>
            <person name="Martin F.M."/>
            <person name="Miettinen O."/>
            <person name="Hibbett D.S."/>
            <person name="Nagy L.G."/>
        </authorList>
    </citation>
    <scope>NUCLEOTIDE SEQUENCE [LARGE SCALE GENOMIC DNA]</scope>
    <source>
        <strain evidence="2 3">FP101781</strain>
    </source>
</reference>
<evidence type="ECO:0000313" key="3">
    <source>
        <dbReference type="Proteomes" id="UP000298030"/>
    </source>
</evidence>
<feature type="compositionally biased region" description="Basic and acidic residues" evidence="1">
    <location>
        <begin position="399"/>
        <end position="408"/>
    </location>
</feature>
<evidence type="ECO:0000313" key="2">
    <source>
        <dbReference type="EMBL" id="TEB28192.1"/>
    </source>
</evidence>
<dbReference type="Proteomes" id="UP000298030">
    <property type="component" value="Unassembled WGS sequence"/>
</dbReference>
<name>A0A4Y7T3K9_COPMI</name>
<feature type="region of interest" description="Disordered" evidence="1">
    <location>
        <begin position="378"/>
        <end position="429"/>
    </location>
</feature>